<evidence type="ECO:0000259" key="7">
    <source>
        <dbReference type="Pfam" id="PF07195"/>
    </source>
</evidence>
<dbReference type="RefSeq" id="WP_096492856.1">
    <property type="nucleotide sequence ID" value="NZ_CP023445.1"/>
</dbReference>
<dbReference type="GO" id="GO:0005576">
    <property type="term" value="C:extracellular region"/>
    <property type="evidence" value="ECO:0007669"/>
    <property type="project" value="UniProtKB-SubCell"/>
</dbReference>
<evidence type="ECO:0000256" key="3">
    <source>
        <dbReference type="ARBA" id="ARBA00023054"/>
    </source>
</evidence>
<sequence>MAAVDGLVTGLDTTSIISQLMQIEAAPKTRLQSQVSAQQKVQTAYQALNARMLAVKSAAEALSGDSTWQALKASSSSDAAVATATGNSAVAGSITFSITSLAKAHVATAQVPESGGATKGSGLELTVGGKTTHVDVTDDTAAGVAEAVNKAGLGVRATVITTTTGQRVQFSSAKTGAEQAFTVAGMANDPTVLSQGSDATITVGDPATTGYKLTSADNNFTSVLPGVTVRATKVQNDVTVTSTVDSSGIGDKVAALVNAVNSAISTAKGYDTYDAASKTAGPLNGDTLARGIRSSLLTTVSGGGTSFGTMSAFGVALGTNGQLTFDKAKFVAAFEADPEKVRTAVTDGLVKPYKKIGEDTSNSTTGSLTVAVQGGDTTLRRLNTAISEWDTKLASKKVSLQKYYSTLETSMSKLNQQASWLSGQLAGLSS</sequence>
<comment type="function">
    <text evidence="5">Required for morphogenesis and for the elongation of the flagellar filament by facilitating polymerization of the flagellin monomers at the tip of growing filament. Forms a capping structure, which prevents flagellin subunits (transported through the central channel of the flagellum) from leaking out without polymerization at the distal end.</text>
</comment>
<dbReference type="PANTHER" id="PTHR30288">
    <property type="entry name" value="FLAGELLAR CAP/ASSEMBLY PROTEIN FLID"/>
    <property type="match status" value="1"/>
</dbReference>
<dbReference type="KEGG" id="apre:CNX65_11985"/>
<dbReference type="GO" id="GO:0071973">
    <property type="term" value="P:bacterial-type flagellum-dependent cell motility"/>
    <property type="evidence" value="ECO:0007669"/>
    <property type="project" value="TreeGrafter"/>
</dbReference>
<keyword evidence="5" id="KW-0964">Secreted</keyword>
<dbReference type="GO" id="GO:0009421">
    <property type="term" value="C:bacterial-type flagellum filament cap"/>
    <property type="evidence" value="ECO:0007669"/>
    <property type="project" value="InterPro"/>
</dbReference>
<evidence type="ECO:0000256" key="4">
    <source>
        <dbReference type="ARBA" id="ARBA00023143"/>
    </source>
</evidence>
<keyword evidence="8" id="KW-0282">Flagellum</keyword>
<dbReference type="EMBL" id="CP023445">
    <property type="protein sequence ID" value="ATE53929.1"/>
    <property type="molecule type" value="Genomic_DNA"/>
</dbReference>
<keyword evidence="3" id="KW-0175">Coiled coil</keyword>
<dbReference type="GO" id="GO:0009424">
    <property type="term" value="C:bacterial-type flagellum hook"/>
    <property type="evidence" value="ECO:0007669"/>
    <property type="project" value="UniProtKB-UniRule"/>
</dbReference>
<name>A0A290Z4M5_9PSEU</name>
<dbReference type="PANTHER" id="PTHR30288:SF0">
    <property type="entry name" value="FLAGELLAR HOOK-ASSOCIATED PROTEIN 2"/>
    <property type="match status" value="1"/>
</dbReference>
<keyword evidence="8" id="KW-0969">Cilium</keyword>
<keyword evidence="9" id="KW-1185">Reference proteome</keyword>
<dbReference type="Pfam" id="PF07195">
    <property type="entry name" value="FliD_C"/>
    <property type="match status" value="1"/>
</dbReference>
<evidence type="ECO:0000313" key="8">
    <source>
        <dbReference type="EMBL" id="ATE53929.1"/>
    </source>
</evidence>
<dbReference type="InterPro" id="IPR010809">
    <property type="entry name" value="FliD_C"/>
</dbReference>
<accession>A0A290Z4M5</accession>
<evidence type="ECO:0000256" key="2">
    <source>
        <dbReference type="ARBA" id="ARBA00011255"/>
    </source>
</evidence>
<feature type="domain" description="Flagellar hook-associated protein 2 C-terminal" evidence="7">
    <location>
        <begin position="197"/>
        <end position="416"/>
    </location>
</feature>
<keyword evidence="8" id="KW-0966">Cell projection</keyword>
<gene>
    <name evidence="8" type="ORF">CNX65_11985</name>
</gene>
<protein>
    <recommendedName>
        <fullName evidence="5">Flagellar hook-associated protein 2</fullName>
        <shortName evidence="5">HAP2</shortName>
    </recommendedName>
    <alternativeName>
        <fullName evidence="5">Flagellar cap protein</fullName>
    </alternativeName>
</protein>
<dbReference type="InterPro" id="IPR040026">
    <property type="entry name" value="FliD"/>
</dbReference>
<comment type="similarity">
    <text evidence="1 5">Belongs to the FliD family.</text>
</comment>
<dbReference type="InterPro" id="IPR003481">
    <property type="entry name" value="FliD_N"/>
</dbReference>
<comment type="subunit">
    <text evidence="2 5">Homopentamer.</text>
</comment>
<evidence type="ECO:0000259" key="6">
    <source>
        <dbReference type="Pfam" id="PF02465"/>
    </source>
</evidence>
<keyword evidence="4 5" id="KW-0975">Bacterial flagellum</keyword>
<reference evidence="8" key="1">
    <citation type="submission" date="2017-09" db="EMBL/GenBank/DDBJ databases">
        <title>Complete Genome Sequence of ansamitocin-producing Bacterium Actinosynnema pretiosum X47.</title>
        <authorList>
            <person name="Cao G."/>
            <person name="Zong G."/>
            <person name="Zhong C."/>
            <person name="Fu J."/>
        </authorList>
    </citation>
    <scope>NUCLEOTIDE SEQUENCE [LARGE SCALE GENOMIC DNA]</scope>
    <source>
        <strain evidence="8">X47</strain>
    </source>
</reference>
<dbReference type="GO" id="GO:0007155">
    <property type="term" value="P:cell adhesion"/>
    <property type="evidence" value="ECO:0007669"/>
    <property type="project" value="InterPro"/>
</dbReference>
<feature type="domain" description="Flagellar hook-associated protein 2 N-terminal" evidence="6">
    <location>
        <begin position="9"/>
        <end position="105"/>
    </location>
</feature>
<proteinExistence type="inferred from homology"/>
<organism evidence="8 9">
    <name type="scientific">Actinosynnema pretiosum</name>
    <dbReference type="NCBI Taxonomy" id="42197"/>
    <lineage>
        <taxon>Bacteria</taxon>
        <taxon>Bacillati</taxon>
        <taxon>Actinomycetota</taxon>
        <taxon>Actinomycetes</taxon>
        <taxon>Pseudonocardiales</taxon>
        <taxon>Pseudonocardiaceae</taxon>
        <taxon>Actinosynnema</taxon>
    </lineage>
</organism>
<evidence type="ECO:0000313" key="9">
    <source>
        <dbReference type="Proteomes" id="UP000218505"/>
    </source>
</evidence>
<dbReference type="Pfam" id="PF02465">
    <property type="entry name" value="FliD_N"/>
    <property type="match status" value="1"/>
</dbReference>
<evidence type="ECO:0000256" key="5">
    <source>
        <dbReference type="RuleBase" id="RU362066"/>
    </source>
</evidence>
<dbReference type="AlphaFoldDB" id="A0A290Z4M5"/>
<evidence type="ECO:0000256" key="1">
    <source>
        <dbReference type="ARBA" id="ARBA00009764"/>
    </source>
</evidence>
<dbReference type="Proteomes" id="UP000218505">
    <property type="component" value="Chromosome"/>
</dbReference>
<comment type="subcellular location">
    <subcellularLocation>
        <location evidence="5">Secreted</location>
    </subcellularLocation>
    <subcellularLocation>
        <location evidence="5">Bacterial flagellum</location>
    </subcellularLocation>
</comment>